<proteinExistence type="predicted"/>
<evidence type="ECO:0000256" key="7">
    <source>
        <dbReference type="ARBA" id="ARBA00023004"/>
    </source>
</evidence>
<feature type="domain" description="Fe2OG dioxygenase" evidence="9">
    <location>
        <begin position="176"/>
        <end position="293"/>
    </location>
</feature>
<comment type="caution">
    <text evidence="10">The sequence shown here is derived from an EMBL/GenBank/DDBJ whole genome shotgun (WGS) entry which is preliminary data.</text>
</comment>
<evidence type="ECO:0000256" key="3">
    <source>
        <dbReference type="ARBA" id="ARBA00022824"/>
    </source>
</evidence>
<evidence type="ECO:0000256" key="1">
    <source>
        <dbReference type="ARBA" id="ARBA00001961"/>
    </source>
</evidence>
<dbReference type="PROSITE" id="PS51471">
    <property type="entry name" value="FE2OG_OXY"/>
    <property type="match status" value="1"/>
</dbReference>
<keyword evidence="6" id="KW-0560">Oxidoreductase</keyword>
<dbReference type="EMBL" id="JACXST010000003">
    <property type="protein sequence ID" value="MBD9362442.1"/>
    <property type="molecule type" value="Genomic_DNA"/>
</dbReference>
<dbReference type="Pfam" id="PF13640">
    <property type="entry name" value="2OG-FeII_Oxy_3"/>
    <property type="match status" value="1"/>
</dbReference>
<evidence type="ECO:0000256" key="6">
    <source>
        <dbReference type="ARBA" id="ARBA00023002"/>
    </source>
</evidence>
<keyword evidence="8" id="KW-0325">Glycoprotein</keyword>
<dbReference type="RefSeq" id="WP_192395217.1">
    <property type="nucleotide sequence ID" value="NZ_CAJHIU010000003.1"/>
</dbReference>
<evidence type="ECO:0000256" key="5">
    <source>
        <dbReference type="ARBA" id="ARBA00022964"/>
    </source>
</evidence>
<evidence type="ECO:0000259" key="9">
    <source>
        <dbReference type="PROSITE" id="PS51471"/>
    </source>
</evidence>
<keyword evidence="5" id="KW-0223">Dioxygenase</keyword>
<organism evidence="10 11">
    <name type="scientific">Methylomonas fluvii</name>
    <dbReference type="NCBI Taxonomy" id="1854564"/>
    <lineage>
        <taxon>Bacteria</taxon>
        <taxon>Pseudomonadati</taxon>
        <taxon>Pseudomonadota</taxon>
        <taxon>Gammaproteobacteria</taxon>
        <taxon>Methylococcales</taxon>
        <taxon>Methylococcaceae</taxon>
        <taxon>Methylomonas</taxon>
    </lineage>
</organism>
<evidence type="ECO:0000256" key="8">
    <source>
        <dbReference type="ARBA" id="ARBA00023180"/>
    </source>
</evidence>
<keyword evidence="3" id="KW-0256">Endoplasmic reticulum</keyword>
<evidence type="ECO:0000256" key="2">
    <source>
        <dbReference type="ARBA" id="ARBA00022723"/>
    </source>
</evidence>
<reference evidence="10 11" key="1">
    <citation type="submission" date="2020-09" db="EMBL/GenBank/DDBJ databases">
        <title>Methylomonas albis sp. nov. and Methylomonas fluvii sp. nov.: Two cold-adapted methanotrophs from the River Elbe and an amended description of Methylovulum psychrotolerans strain Eb1.</title>
        <authorList>
            <person name="Bussmann I.K."/>
            <person name="Klings K.-W."/>
            <person name="Warnstedt J."/>
            <person name="Hoppert M."/>
            <person name="Saborowski A."/>
            <person name="Horn F."/>
            <person name="Liebner S."/>
        </authorList>
    </citation>
    <scope>NUCLEOTIDE SEQUENCE [LARGE SCALE GENOMIC DNA]</scope>
    <source>
        <strain evidence="10 11">EbB</strain>
    </source>
</reference>
<dbReference type="InterPro" id="IPR044862">
    <property type="entry name" value="Pro_4_hyd_alph_FE2OG_OXY"/>
</dbReference>
<sequence length="298" mass="33536">MTETDIDIALFSSEAHRLFLVQLKAKAVTQPGNAALAWRIAQIHRALGEFDDALHYYCAVQQAEPGHPEASYFIDLLSGKGGNTPLNTCGSLAPPFIRFENFLDARMQEALWQATTEQLPELHPSVVEEYGVVGLHQNTRRSHSNRAGQRIRDIFYQRVAELVERHDIIGKLEISNLDAVRDLQISLIAYGDGDYFKAHRDSGTMPNNRLRELSFVYHFFREPKRFSGGALYLYDAGQVAGEIAQVNNFTCLHPVNNSITFFPSRALHEVTPIECASKNPIDGRFAITGWALRPEDNH</sequence>
<keyword evidence="2" id="KW-0479">Metal-binding</keyword>
<dbReference type="InterPro" id="IPR005123">
    <property type="entry name" value="Oxoglu/Fe-dep_dioxygenase_dom"/>
</dbReference>
<dbReference type="InterPro" id="IPR006620">
    <property type="entry name" value="Pro_4_hyd_alph"/>
</dbReference>
<dbReference type="InterPro" id="IPR011990">
    <property type="entry name" value="TPR-like_helical_dom_sf"/>
</dbReference>
<evidence type="ECO:0000256" key="4">
    <source>
        <dbReference type="ARBA" id="ARBA00022896"/>
    </source>
</evidence>
<keyword evidence="7" id="KW-0408">Iron</keyword>
<dbReference type="Proteomes" id="UP000641152">
    <property type="component" value="Unassembled WGS sequence"/>
</dbReference>
<dbReference type="SUPFAM" id="SSF48452">
    <property type="entry name" value="TPR-like"/>
    <property type="match status" value="1"/>
</dbReference>
<evidence type="ECO:0000313" key="10">
    <source>
        <dbReference type="EMBL" id="MBD9362442.1"/>
    </source>
</evidence>
<protein>
    <submittedName>
        <fullName evidence="10">2OG-Fe(II) oxygenase</fullName>
    </submittedName>
</protein>
<name>A0ABR9DH65_9GAMM</name>
<dbReference type="SMART" id="SM00702">
    <property type="entry name" value="P4Hc"/>
    <property type="match status" value="1"/>
</dbReference>
<dbReference type="Gene3D" id="2.60.120.620">
    <property type="entry name" value="q2cbj1_9rhob like domain"/>
    <property type="match status" value="1"/>
</dbReference>
<keyword evidence="4" id="KW-0847">Vitamin C</keyword>
<comment type="cofactor">
    <cofactor evidence="1">
        <name>L-ascorbate</name>
        <dbReference type="ChEBI" id="CHEBI:38290"/>
    </cofactor>
</comment>
<accession>A0ABR9DH65</accession>
<gene>
    <name evidence="10" type="ORF">EBB_18390</name>
</gene>
<keyword evidence="11" id="KW-1185">Reference proteome</keyword>
<evidence type="ECO:0000313" key="11">
    <source>
        <dbReference type="Proteomes" id="UP000641152"/>
    </source>
</evidence>